<dbReference type="PANTHER" id="PTHR34094:SF1">
    <property type="entry name" value="PROTEIN FAM185A"/>
    <property type="match status" value="1"/>
</dbReference>
<sequence>MRNWIVVALILLVVGLIGAFGTFRKDGALSFGTEKVAQEQTVAGDGIEEVEIHTGSLDLTVVPSSSNEVKAELTGRASKKYRDKLKLQLEKEGNVLRVSVEDGVGFAIGINIRNLDLRLELPEQQYRKLMLDAGSGDIDIAQLNADHIDLHSGSGDMTLKKLNSQSIEAEISSGNMSFADVTAADLIAVDAGSGNVSTEGVKAKKITVDVGSGDVELEDAVAELQIETNSGDIDLILKALEQPAELETGSGDVSILTDEQPASARITFSHGSGDLDNEWDGGEQSTDKDDRDVLLFGSGSIPLHIHTGSGDLTVGAK</sequence>
<feature type="domain" description="DUF4097" evidence="2">
    <location>
        <begin position="47"/>
        <end position="314"/>
    </location>
</feature>
<dbReference type="PANTHER" id="PTHR34094">
    <property type="match status" value="1"/>
</dbReference>
<evidence type="ECO:0000313" key="3">
    <source>
        <dbReference type="EMBL" id="MBP3966359.1"/>
    </source>
</evidence>
<proteinExistence type="predicted"/>
<accession>A0ABS5CKF1</accession>
<dbReference type="InterPro" id="IPR025164">
    <property type="entry name" value="Toastrack_DUF4097"/>
</dbReference>
<comment type="caution">
    <text evidence="3">The sequence shown here is derived from an EMBL/GenBank/DDBJ whole genome shotgun (WGS) entry which is preliminary data.</text>
</comment>
<protein>
    <submittedName>
        <fullName evidence="3">DUF4097 family beta strand repeat protein</fullName>
    </submittedName>
</protein>
<reference evidence="3 4" key="1">
    <citation type="submission" date="2021-04" db="EMBL/GenBank/DDBJ databases">
        <title>Paenibacillus sp. DLE-14 whole genome sequence.</title>
        <authorList>
            <person name="Ham Y.J."/>
        </authorList>
    </citation>
    <scope>NUCLEOTIDE SEQUENCE [LARGE SCALE GENOMIC DNA]</scope>
    <source>
        <strain evidence="3 4">DLE-14</strain>
    </source>
</reference>
<evidence type="ECO:0000313" key="4">
    <source>
        <dbReference type="Proteomes" id="UP000673394"/>
    </source>
</evidence>
<organism evidence="3 4">
    <name type="scientific">Paenibacillus lignilyticus</name>
    <dbReference type="NCBI Taxonomy" id="1172615"/>
    <lineage>
        <taxon>Bacteria</taxon>
        <taxon>Bacillati</taxon>
        <taxon>Bacillota</taxon>
        <taxon>Bacilli</taxon>
        <taxon>Bacillales</taxon>
        <taxon>Paenibacillaceae</taxon>
        <taxon>Paenibacillus</taxon>
    </lineage>
</organism>
<keyword evidence="4" id="KW-1185">Reference proteome</keyword>
<evidence type="ECO:0000259" key="2">
    <source>
        <dbReference type="Pfam" id="PF13349"/>
    </source>
</evidence>
<feature type="region of interest" description="Disordered" evidence="1">
    <location>
        <begin position="268"/>
        <end position="289"/>
    </location>
</feature>
<evidence type="ECO:0000256" key="1">
    <source>
        <dbReference type="SAM" id="MobiDB-lite"/>
    </source>
</evidence>
<dbReference type="Proteomes" id="UP000673394">
    <property type="component" value="Unassembled WGS sequence"/>
</dbReference>
<dbReference type="EMBL" id="JAGKSP010000017">
    <property type="protein sequence ID" value="MBP3966359.1"/>
    <property type="molecule type" value="Genomic_DNA"/>
</dbReference>
<name>A0ABS5CKF1_9BACL</name>
<dbReference type="Pfam" id="PF13349">
    <property type="entry name" value="DUF4097"/>
    <property type="match status" value="1"/>
</dbReference>
<gene>
    <name evidence="3" type="ORF">I8J30_27010</name>
</gene>
<dbReference type="RefSeq" id="WP_210663462.1">
    <property type="nucleotide sequence ID" value="NZ_JAGKSP010000017.1"/>
</dbReference>
<dbReference type="Gene3D" id="2.160.20.120">
    <property type="match status" value="1"/>
</dbReference>